<dbReference type="SUPFAM" id="SSF50969">
    <property type="entry name" value="YVTN repeat-like/Quinoprotein amine dehydrogenase"/>
    <property type="match status" value="1"/>
</dbReference>
<comment type="caution">
    <text evidence="2">The sequence shown here is derived from an EMBL/GenBank/DDBJ whole genome shotgun (WGS) entry which is preliminary data.</text>
</comment>
<keyword evidence="1" id="KW-0732">Signal</keyword>
<dbReference type="Gene3D" id="2.130.10.10">
    <property type="entry name" value="YVTN repeat-like/Quinoprotein amine dehydrogenase"/>
    <property type="match status" value="2"/>
</dbReference>
<dbReference type="EMBL" id="JBHRZH010000036">
    <property type="protein sequence ID" value="MFC3765231.1"/>
    <property type="molecule type" value="Genomic_DNA"/>
</dbReference>
<feature type="signal peptide" evidence="1">
    <location>
        <begin position="1"/>
        <end position="25"/>
    </location>
</feature>
<accession>A0ABV7YKS3</accession>
<reference evidence="3" key="1">
    <citation type="journal article" date="2019" name="Int. J. Syst. Evol. Microbiol.">
        <title>The Global Catalogue of Microorganisms (GCM) 10K type strain sequencing project: providing services to taxonomists for standard genome sequencing and annotation.</title>
        <authorList>
            <consortium name="The Broad Institute Genomics Platform"/>
            <consortium name="The Broad Institute Genome Sequencing Center for Infectious Disease"/>
            <person name="Wu L."/>
            <person name="Ma J."/>
        </authorList>
    </citation>
    <scope>NUCLEOTIDE SEQUENCE [LARGE SCALE GENOMIC DNA]</scope>
    <source>
        <strain evidence="3">CGMCC 4.7241</strain>
    </source>
</reference>
<dbReference type="SUPFAM" id="SSF75011">
    <property type="entry name" value="3-carboxy-cis,cis-mucoante lactonizing enzyme"/>
    <property type="match status" value="1"/>
</dbReference>
<proteinExistence type="predicted"/>
<name>A0ABV7YKS3_9ACTN</name>
<dbReference type="InterPro" id="IPR006311">
    <property type="entry name" value="TAT_signal"/>
</dbReference>
<dbReference type="InterPro" id="IPR011044">
    <property type="entry name" value="Quino_amine_DH_bsu"/>
</dbReference>
<evidence type="ECO:0000313" key="3">
    <source>
        <dbReference type="Proteomes" id="UP001595699"/>
    </source>
</evidence>
<dbReference type="PROSITE" id="PS51318">
    <property type="entry name" value="TAT"/>
    <property type="match status" value="1"/>
</dbReference>
<keyword evidence="3" id="KW-1185">Reference proteome</keyword>
<dbReference type="RefSeq" id="WP_205119074.1">
    <property type="nucleotide sequence ID" value="NZ_JAFBCM010000001.1"/>
</dbReference>
<evidence type="ECO:0000256" key="1">
    <source>
        <dbReference type="SAM" id="SignalP"/>
    </source>
</evidence>
<sequence length="685" mass="74155">MAELRRRTFLSGSALAAASFVGAGALPSAARAEGLTEADCVQIEQFGYASITASIAGMCVIGDKVYTASRGQTPPLIGEIDINTRALLRKFTLQRGEGAWATTESGGKLYIGSYPDADFYEFDPETAELTRITTMGPFGTLIWCLTTAPDGVVYAGTGPPRGEVWEYNPATKQVRNFRNIVPGQQIVRGIAADDKYVYAGSLAIGYLTRIDRVTGEKVNIAPVPNPAGIGVCLKAGDRVLAGAGPTVFDVRPDGSDAHLVRMQDRLVDMLAVNPRDDTLYATGRSSGSVLKRVGDQLIPIATPAPLDEHRGLFFVDEGRTALGGAGNGELWWLDMDTRESTTLDLVNTGLAGPESVQSITTGPDETVYVGGQSCIMIHQPALGFRRRIKIQGEPKKLLWVKDRLYAAMYPRAEVYEIEVRGGRHRSLGLMRNDLTRPLDMRYHEESNQLLVGMAAINGKLDGALVFVEPRRGNVEVLKGVIPYQSVTSIAIDGDIAYLSGDCAGGGGTPMVRRTAAIAAFDLKTRQVLWEAEPIPNASRLVHITYLDGLIYGVYRLPGQQWMVFDPATRTVLRSGPLQTYGEVYKHRGKVYATQYGIPPLPGEILQLGPDLAQPRVVATNLGDGFYNAPQLAFEADSDHAWALKDLELARINLDPACAPAIQPRSVAEPPPAEAYEWRDVLGQPG</sequence>
<dbReference type="InterPro" id="IPR015943">
    <property type="entry name" value="WD40/YVTN_repeat-like_dom_sf"/>
</dbReference>
<evidence type="ECO:0000313" key="2">
    <source>
        <dbReference type="EMBL" id="MFC3765231.1"/>
    </source>
</evidence>
<organism evidence="2 3">
    <name type="scientific">Tenggerimyces flavus</name>
    <dbReference type="NCBI Taxonomy" id="1708749"/>
    <lineage>
        <taxon>Bacteria</taxon>
        <taxon>Bacillati</taxon>
        <taxon>Actinomycetota</taxon>
        <taxon>Actinomycetes</taxon>
        <taxon>Propionibacteriales</taxon>
        <taxon>Nocardioidaceae</taxon>
        <taxon>Tenggerimyces</taxon>
    </lineage>
</organism>
<dbReference type="Proteomes" id="UP001595699">
    <property type="component" value="Unassembled WGS sequence"/>
</dbReference>
<protein>
    <submittedName>
        <fullName evidence="2">Uncharacterized protein</fullName>
    </submittedName>
</protein>
<feature type="chain" id="PRO_5046398593" evidence="1">
    <location>
        <begin position="26"/>
        <end position="685"/>
    </location>
</feature>
<gene>
    <name evidence="2" type="ORF">ACFOUW_30655</name>
</gene>